<evidence type="ECO:0000313" key="8">
    <source>
        <dbReference type="Proteomes" id="UP001501570"/>
    </source>
</evidence>
<dbReference type="InterPro" id="IPR017871">
    <property type="entry name" value="ABC_transporter-like_CS"/>
</dbReference>
<protein>
    <submittedName>
        <fullName evidence="7">ABC transporter ATP-binding protein</fullName>
    </submittedName>
</protein>
<evidence type="ECO:0000256" key="1">
    <source>
        <dbReference type="ARBA" id="ARBA00005417"/>
    </source>
</evidence>
<dbReference type="InterPro" id="IPR027417">
    <property type="entry name" value="P-loop_NTPase"/>
</dbReference>
<dbReference type="Gene3D" id="3.40.50.300">
    <property type="entry name" value="P-loop containing nucleotide triphosphate hydrolases"/>
    <property type="match status" value="1"/>
</dbReference>
<dbReference type="InterPro" id="IPR052156">
    <property type="entry name" value="BCAA_Transport_ATP-bd_LivF"/>
</dbReference>
<evidence type="ECO:0000256" key="2">
    <source>
        <dbReference type="ARBA" id="ARBA00022448"/>
    </source>
</evidence>
<dbReference type="InterPro" id="IPR003593">
    <property type="entry name" value="AAA+_ATPase"/>
</dbReference>
<organism evidence="7 8">
    <name type="scientific">Rugosimonospora acidiphila</name>
    <dbReference type="NCBI Taxonomy" id="556531"/>
    <lineage>
        <taxon>Bacteria</taxon>
        <taxon>Bacillati</taxon>
        <taxon>Actinomycetota</taxon>
        <taxon>Actinomycetes</taxon>
        <taxon>Micromonosporales</taxon>
        <taxon>Micromonosporaceae</taxon>
        <taxon>Rugosimonospora</taxon>
    </lineage>
</organism>
<evidence type="ECO:0000259" key="6">
    <source>
        <dbReference type="PROSITE" id="PS50893"/>
    </source>
</evidence>
<dbReference type="Pfam" id="PF00005">
    <property type="entry name" value="ABC_tran"/>
    <property type="match status" value="1"/>
</dbReference>
<accession>A0ABP9RUF5</accession>
<keyword evidence="4 7" id="KW-0067">ATP-binding</keyword>
<evidence type="ECO:0000256" key="5">
    <source>
        <dbReference type="ARBA" id="ARBA00022970"/>
    </source>
</evidence>
<dbReference type="PROSITE" id="PS50893">
    <property type="entry name" value="ABC_TRANSPORTER_2"/>
    <property type="match status" value="1"/>
</dbReference>
<keyword evidence="2" id="KW-0813">Transport</keyword>
<dbReference type="Proteomes" id="UP001501570">
    <property type="component" value="Unassembled WGS sequence"/>
</dbReference>
<evidence type="ECO:0000256" key="4">
    <source>
        <dbReference type="ARBA" id="ARBA00022840"/>
    </source>
</evidence>
<dbReference type="GO" id="GO:0005524">
    <property type="term" value="F:ATP binding"/>
    <property type="evidence" value="ECO:0007669"/>
    <property type="project" value="UniProtKB-KW"/>
</dbReference>
<dbReference type="SMART" id="SM00382">
    <property type="entry name" value="AAA"/>
    <property type="match status" value="1"/>
</dbReference>
<sequence length="224" mass="23680">MSAALLDVRDVRAGYGGTETLRGASLHVDPAEIVALLGENGAGKTTLARVVSGLHRARTGSVYLAGRDITGLAPHQIVRHGLAHVSAGRRVFASLTIEQNLTVAARRRDRPLLAGRLSEVYETFPALRNRRRLLAAALSGGEQQMLVIGRGLMSAPQLLVVDEPSSGLAPAMIDALAAAIRALRDAGTATLLIEQHRSLAERVADRMLSLREGRIEPAGSAPPS</sequence>
<dbReference type="PROSITE" id="PS00211">
    <property type="entry name" value="ABC_TRANSPORTER_1"/>
    <property type="match status" value="1"/>
</dbReference>
<feature type="domain" description="ABC transporter" evidence="6">
    <location>
        <begin position="6"/>
        <end position="224"/>
    </location>
</feature>
<evidence type="ECO:0000313" key="7">
    <source>
        <dbReference type="EMBL" id="GAA5186176.1"/>
    </source>
</evidence>
<dbReference type="SUPFAM" id="SSF52540">
    <property type="entry name" value="P-loop containing nucleoside triphosphate hydrolases"/>
    <property type="match status" value="1"/>
</dbReference>
<dbReference type="RefSeq" id="WP_345630323.1">
    <property type="nucleotide sequence ID" value="NZ_BAABJQ010000008.1"/>
</dbReference>
<gene>
    <name evidence="7" type="ORF">GCM10023322_31850</name>
</gene>
<dbReference type="CDD" id="cd03224">
    <property type="entry name" value="ABC_TM1139_LivF_branched"/>
    <property type="match status" value="1"/>
</dbReference>
<keyword evidence="5" id="KW-0029">Amino-acid transport</keyword>
<comment type="caution">
    <text evidence="7">The sequence shown here is derived from an EMBL/GenBank/DDBJ whole genome shotgun (WGS) entry which is preliminary data.</text>
</comment>
<dbReference type="EMBL" id="BAABJQ010000008">
    <property type="protein sequence ID" value="GAA5186176.1"/>
    <property type="molecule type" value="Genomic_DNA"/>
</dbReference>
<keyword evidence="3" id="KW-0547">Nucleotide-binding</keyword>
<dbReference type="PANTHER" id="PTHR43820:SF4">
    <property type="entry name" value="HIGH-AFFINITY BRANCHED-CHAIN AMINO ACID TRANSPORT ATP-BINDING PROTEIN LIVF"/>
    <property type="match status" value="1"/>
</dbReference>
<name>A0ABP9RUF5_9ACTN</name>
<comment type="similarity">
    <text evidence="1">Belongs to the ABC transporter superfamily.</text>
</comment>
<dbReference type="PANTHER" id="PTHR43820">
    <property type="entry name" value="HIGH-AFFINITY BRANCHED-CHAIN AMINO ACID TRANSPORT ATP-BINDING PROTEIN LIVF"/>
    <property type="match status" value="1"/>
</dbReference>
<proteinExistence type="inferred from homology"/>
<keyword evidence="8" id="KW-1185">Reference proteome</keyword>
<dbReference type="InterPro" id="IPR003439">
    <property type="entry name" value="ABC_transporter-like_ATP-bd"/>
</dbReference>
<evidence type="ECO:0000256" key="3">
    <source>
        <dbReference type="ARBA" id="ARBA00022741"/>
    </source>
</evidence>
<reference evidence="8" key="1">
    <citation type="journal article" date="2019" name="Int. J. Syst. Evol. Microbiol.">
        <title>The Global Catalogue of Microorganisms (GCM) 10K type strain sequencing project: providing services to taxonomists for standard genome sequencing and annotation.</title>
        <authorList>
            <consortium name="The Broad Institute Genomics Platform"/>
            <consortium name="The Broad Institute Genome Sequencing Center for Infectious Disease"/>
            <person name="Wu L."/>
            <person name="Ma J."/>
        </authorList>
    </citation>
    <scope>NUCLEOTIDE SEQUENCE [LARGE SCALE GENOMIC DNA]</scope>
    <source>
        <strain evidence="8">JCM 18304</strain>
    </source>
</reference>